<protein>
    <recommendedName>
        <fullName evidence="7">WRKY domain-containing protein</fullName>
    </recommendedName>
</protein>
<sequence>MDSKRMEMLSGFGRHEVNLQSGLASRVAARAGFDVLRLDIAGIKSDHSTSLPFDVCSPYLTIPPGLSPTFLLNSPIFLSISQNKKQPKFNSNGGISDDELQRSFNSFMSNEQSLFPNDQSYQKADLEDESSVSIQASVEDRCCKCKHLKCHSVNQDTNLCESNPSKKRKLASCAVELNILSRSIHGPRVVVRTISDVDILDDGYRWRKYGQKLVKGNPNPRSYYKCTSVGCTVRKHIERASCDVKAVITTYEGKHNHDVPAEKNSRNSNSGPSKSHFTEPVLLPQQIKSAALTLSMAHPVMANLAMPPMNHNLVKHQQVIDHSFLNKFIPRCWPDNLYDLSCKFS</sequence>
<dbReference type="GO" id="GO:0005634">
    <property type="term" value="C:nucleus"/>
    <property type="evidence" value="ECO:0007669"/>
    <property type="project" value="UniProtKB-SubCell"/>
</dbReference>
<feature type="region of interest" description="Disordered" evidence="6">
    <location>
        <begin position="255"/>
        <end position="278"/>
    </location>
</feature>
<comment type="caution">
    <text evidence="8">The sequence shown here is derived from an EMBL/GenBank/DDBJ whole genome shotgun (WGS) entry which is preliminary data.</text>
</comment>
<dbReference type="PANTHER" id="PTHR31221:SF318">
    <property type="entry name" value="WRKY TRANSCRIPTION FACTOR 2-RELATED"/>
    <property type="match status" value="1"/>
</dbReference>
<dbReference type="PROSITE" id="PS50811">
    <property type="entry name" value="WRKY"/>
    <property type="match status" value="1"/>
</dbReference>
<dbReference type="GO" id="GO:0043565">
    <property type="term" value="F:sequence-specific DNA binding"/>
    <property type="evidence" value="ECO:0007669"/>
    <property type="project" value="InterPro"/>
</dbReference>
<evidence type="ECO:0000256" key="5">
    <source>
        <dbReference type="ARBA" id="ARBA00023242"/>
    </source>
</evidence>
<dbReference type="OrthoDB" id="2021103at2759"/>
<organism evidence="8 9">
    <name type="scientific">Dioscorea zingiberensis</name>
    <dbReference type="NCBI Taxonomy" id="325984"/>
    <lineage>
        <taxon>Eukaryota</taxon>
        <taxon>Viridiplantae</taxon>
        <taxon>Streptophyta</taxon>
        <taxon>Embryophyta</taxon>
        <taxon>Tracheophyta</taxon>
        <taxon>Spermatophyta</taxon>
        <taxon>Magnoliopsida</taxon>
        <taxon>Liliopsida</taxon>
        <taxon>Dioscoreales</taxon>
        <taxon>Dioscoreaceae</taxon>
        <taxon>Dioscorea</taxon>
    </lineage>
</organism>
<dbReference type="Pfam" id="PF03106">
    <property type="entry name" value="WRKY"/>
    <property type="match status" value="1"/>
</dbReference>
<gene>
    <name evidence="8" type="ORF">J5N97_008093</name>
</gene>
<dbReference type="InterPro" id="IPR036576">
    <property type="entry name" value="WRKY_dom_sf"/>
</dbReference>
<dbReference type="Gene3D" id="2.20.25.80">
    <property type="entry name" value="WRKY domain"/>
    <property type="match status" value="1"/>
</dbReference>
<evidence type="ECO:0000313" key="9">
    <source>
        <dbReference type="Proteomes" id="UP001085076"/>
    </source>
</evidence>
<keyword evidence="2" id="KW-0805">Transcription regulation</keyword>
<feature type="compositionally biased region" description="Basic and acidic residues" evidence="6">
    <location>
        <begin position="255"/>
        <end position="265"/>
    </location>
</feature>
<evidence type="ECO:0000256" key="4">
    <source>
        <dbReference type="ARBA" id="ARBA00023163"/>
    </source>
</evidence>
<dbReference type="Proteomes" id="UP001085076">
    <property type="component" value="Miscellaneous, Linkage group lg01"/>
</dbReference>
<feature type="compositionally biased region" description="Polar residues" evidence="6">
    <location>
        <begin position="266"/>
        <end position="275"/>
    </location>
</feature>
<name>A0A9D5DIA7_9LILI</name>
<accession>A0A9D5DIA7</accession>
<keyword evidence="5" id="KW-0539">Nucleus</keyword>
<evidence type="ECO:0000256" key="6">
    <source>
        <dbReference type="SAM" id="MobiDB-lite"/>
    </source>
</evidence>
<dbReference type="AlphaFoldDB" id="A0A9D5DIA7"/>
<reference evidence="8" key="2">
    <citation type="journal article" date="2022" name="Hortic Res">
        <title>The genome of Dioscorea zingiberensis sheds light on the biosynthesis, origin and evolution of the medicinally important diosgenin saponins.</title>
        <authorList>
            <person name="Li Y."/>
            <person name="Tan C."/>
            <person name="Li Z."/>
            <person name="Guo J."/>
            <person name="Li S."/>
            <person name="Chen X."/>
            <person name="Wang C."/>
            <person name="Dai X."/>
            <person name="Yang H."/>
            <person name="Song W."/>
            <person name="Hou L."/>
            <person name="Xu J."/>
            <person name="Tong Z."/>
            <person name="Xu A."/>
            <person name="Yuan X."/>
            <person name="Wang W."/>
            <person name="Yang Q."/>
            <person name="Chen L."/>
            <person name="Sun Z."/>
            <person name="Wang K."/>
            <person name="Pan B."/>
            <person name="Chen J."/>
            <person name="Bao Y."/>
            <person name="Liu F."/>
            <person name="Qi X."/>
            <person name="Gang D.R."/>
            <person name="Wen J."/>
            <person name="Li J."/>
        </authorList>
    </citation>
    <scope>NUCLEOTIDE SEQUENCE</scope>
    <source>
        <strain evidence="8">Dzin_1.0</strain>
    </source>
</reference>
<evidence type="ECO:0000256" key="3">
    <source>
        <dbReference type="ARBA" id="ARBA00023125"/>
    </source>
</evidence>
<comment type="subcellular location">
    <subcellularLocation>
        <location evidence="1">Nucleus</location>
    </subcellularLocation>
</comment>
<evidence type="ECO:0000259" key="7">
    <source>
        <dbReference type="PROSITE" id="PS50811"/>
    </source>
</evidence>
<reference evidence="8" key="1">
    <citation type="submission" date="2021-03" db="EMBL/GenBank/DDBJ databases">
        <authorList>
            <person name="Li Z."/>
            <person name="Yang C."/>
        </authorList>
    </citation>
    <scope>NUCLEOTIDE SEQUENCE</scope>
    <source>
        <strain evidence="8">Dzin_1.0</strain>
        <tissue evidence="8">Leaf</tissue>
    </source>
</reference>
<proteinExistence type="predicted"/>
<keyword evidence="9" id="KW-1185">Reference proteome</keyword>
<dbReference type="SMART" id="SM00774">
    <property type="entry name" value="WRKY"/>
    <property type="match status" value="1"/>
</dbReference>
<feature type="domain" description="WRKY" evidence="7">
    <location>
        <begin position="195"/>
        <end position="260"/>
    </location>
</feature>
<dbReference type="FunFam" id="2.20.25.80:FF:000003">
    <property type="entry name" value="WRKY transcription factor 57"/>
    <property type="match status" value="1"/>
</dbReference>
<keyword evidence="4" id="KW-0804">Transcription</keyword>
<dbReference type="PANTHER" id="PTHR31221">
    <property type="entry name" value="WRKY TRANSCRIPTION FACTOR PROTEIN 1-RELATED"/>
    <property type="match status" value="1"/>
</dbReference>
<keyword evidence="3" id="KW-0238">DNA-binding</keyword>
<evidence type="ECO:0000256" key="2">
    <source>
        <dbReference type="ARBA" id="ARBA00023015"/>
    </source>
</evidence>
<dbReference type="SUPFAM" id="SSF118290">
    <property type="entry name" value="WRKY DNA-binding domain"/>
    <property type="match status" value="1"/>
</dbReference>
<dbReference type="InterPro" id="IPR044810">
    <property type="entry name" value="WRKY_plant"/>
</dbReference>
<evidence type="ECO:0000313" key="8">
    <source>
        <dbReference type="EMBL" id="KAJ0989737.1"/>
    </source>
</evidence>
<evidence type="ECO:0000256" key="1">
    <source>
        <dbReference type="ARBA" id="ARBA00004123"/>
    </source>
</evidence>
<dbReference type="InterPro" id="IPR003657">
    <property type="entry name" value="WRKY_dom"/>
</dbReference>
<dbReference type="GO" id="GO:0003700">
    <property type="term" value="F:DNA-binding transcription factor activity"/>
    <property type="evidence" value="ECO:0007669"/>
    <property type="project" value="InterPro"/>
</dbReference>
<dbReference type="EMBL" id="JAGGNH010000001">
    <property type="protein sequence ID" value="KAJ0989737.1"/>
    <property type="molecule type" value="Genomic_DNA"/>
</dbReference>